<dbReference type="RefSeq" id="WP_006636651.1">
    <property type="nucleotide sequence ID" value="NZ_CABJEH010000001.1"/>
</dbReference>
<proteinExistence type="predicted"/>
<name>A0ABM6LLY6_9BACI</name>
<dbReference type="InterPro" id="IPR022368">
    <property type="entry name" value="Thiazole_bacteriocin_mat_put"/>
</dbReference>
<dbReference type="Gene3D" id="3.40.50.720">
    <property type="entry name" value="NAD(P)-binding Rossmann-like Domain"/>
    <property type="match status" value="1"/>
</dbReference>
<evidence type="ECO:0008006" key="3">
    <source>
        <dbReference type="Google" id="ProtNLM"/>
    </source>
</evidence>
<dbReference type="NCBIfam" id="TIGR03693">
    <property type="entry name" value="ocin_ThiF_like"/>
    <property type="match status" value="1"/>
</dbReference>
<sequence length="622" mass="69061">MTNLTASARLKVKQDTCFLPDPAGGVYVRNNSGSFRMKGASIYQWIEKLLPMFNGEHTLEELTNGLPAPYRDRVFDIGGMLYKNGFVRDVSRDRPHQLEENVLKKYASQIEFIESFADSGAYRFQLCRQANILAAGSGSFLISLVRSLAESGFAKIHVFFTEARSDHQTALEELEAYARQADGDMIELTAVQDWREAVKSCDWILYASEIDDPEKLLALQSVCREEKKRLFPAVCLKQIGLAGPFVHQDGDGCFESAWRRIHRSALQEERKVDTFPAAGKDMLANVIVFELFKTVSGLASLTKRNECYLVDLSTLEGVWCPFLPHPLVSSDGGMAELVRDIEAKVQNRSKPKEKGRLFQLFSQLTSEKAGIFRLWEEKHLKQLPLSQCFVQVANPLSEGPAELLEKTVCSGFTHEEARREAGLKGIEMYGAKLADVSVIEDGFLGIGTGETIAESVLRGLQKSLDAELQKRAKSGGETASPLSIGMINDKRAAFYLNALSIMHGTPEIGLGKDISGFPVVWTGVCGRWYGSAGINITLALRNALQQALMNTRPLEEAAVILTENKIRLDIPVCEDHTQLLDTALKSIRRNGLQLLVYDVPAEPFFEKALAGIYAVRLKKEEA</sequence>
<accession>A0ABM6LLY6</accession>
<keyword evidence="2" id="KW-1185">Reference proteome</keyword>
<evidence type="ECO:0000313" key="2">
    <source>
        <dbReference type="Proteomes" id="UP000196877"/>
    </source>
</evidence>
<reference evidence="1 2" key="1">
    <citation type="submission" date="2017-06" db="EMBL/GenBank/DDBJ databases">
        <title>Genome sequence of Bacillus sonorensis strain SRCM101395.</title>
        <authorList>
            <person name="Cho S.H."/>
        </authorList>
    </citation>
    <scope>NUCLEOTIDE SEQUENCE [LARGE SCALE GENOMIC DNA]</scope>
    <source>
        <strain evidence="1 2">SRCM101395</strain>
    </source>
</reference>
<evidence type="ECO:0000313" key="1">
    <source>
        <dbReference type="EMBL" id="ASB90296.1"/>
    </source>
</evidence>
<dbReference type="GeneID" id="92852259"/>
<dbReference type="EMBL" id="CP021920">
    <property type="protein sequence ID" value="ASB90296.1"/>
    <property type="molecule type" value="Genomic_DNA"/>
</dbReference>
<dbReference type="Proteomes" id="UP000196877">
    <property type="component" value="Chromosome"/>
</dbReference>
<gene>
    <name evidence="1" type="ORF">S101395_03790</name>
</gene>
<protein>
    <recommendedName>
        <fullName evidence="3">Thiazole-containing bacteriocin maturation protein</fullName>
    </recommendedName>
</protein>
<organism evidence="1 2">
    <name type="scientific">Bacillus sonorensis</name>
    <dbReference type="NCBI Taxonomy" id="119858"/>
    <lineage>
        <taxon>Bacteria</taxon>
        <taxon>Bacillati</taxon>
        <taxon>Bacillota</taxon>
        <taxon>Bacilli</taxon>
        <taxon>Bacillales</taxon>
        <taxon>Bacillaceae</taxon>
        <taxon>Bacillus</taxon>
    </lineage>
</organism>